<organism evidence="1 2">
    <name type="scientific">Flavobacterium caeni</name>
    <dbReference type="NCBI Taxonomy" id="490189"/>
    <lineage>
        <taxon>Bacteria</taxon>
        <taxon>Pseudomonadati</taxon>
        <taxon>Bacteroidota</taxon>
        <taxon>Flavobacteriia</taxon>
        <taxon>Flavobacteriales</taxon>
        <taxon>Flavobacteriaceae</taxon>
        <taxon>Flavobacterium</taxon>
    </lineage>
</organism>
<proteinExistence type="predicted"/>
<evidence type="ECO:0000313" key="2">
    <source>
        <dbReference type="Proteomes" id="UP000199354"/>
    </source>
</evidence>
<accession>A0A1G5J4X1</accession>
<dbReference type="PROSITE" id="PS51257">
    <property type="entry name" value="PROKAR_LIPOPROTEIN"/>
    <property type="match status" value="1"/>
</dbReference>
<dbReference type="STRING" id="490189.SAMN02927903_02510"/>
<protein>
    <recommendedName>
        <fullName evidence="3">Lipoprotein</fullName>
    </recommendedName>
</protein>
<dbReference type="EMBL" id="FMVF01000012">
    <property type="protein sequence ID" value="SCY82738.1"/>
    <property type="molecule type" value="Genomic_DNA"/>
</dbReference>
<name>A0A1G5J4X1_9FLAO</name>
<evidence type="ECO:0008006" key="3">
    <source>
        <dbReference type="Google" id="ProtNLM"/>
    </source>
</evidence>
<gene>
    <name evidence="1" type="ORF">SAMN02927903_02510</name>
</gene>
<reference evidence="1 2" key="1">
    <citation type="submission" date="2016-10" db="EMBL/GenBank/DDBJ databases">
        <authorList>
            <person name="de Groot N.N."/>
        </authorList>
    </citation>
    <scope>NUCLEOTIDE SEQUENCE [LARGE SCALE GENOMIC DNA]</scope>
    <source>
        <strain evidence="1 2">CGMCC 1.7031</strain>
    </source>
</reference>
<dbReference type="AlphaFoldDB" id="A0A1G5J4X1"/>
<evidence type="ECO:0000313" key="1">
    <source>
        <dbReference type="EMBL" id="SCY82738.1"/>
    </source>
</evidence>
<sequence length="251" mass="28327">MRNKIAVILPLLAVFFTGCQITENIYLQEDGSGKIVYDIDASGLMALAGDKLGESGRDNIDSTMTFKQLFEEKKDSIAQMSAEQQAQLKKFEDVSMRMQINAAQKQFNLSMLKDFKKTSELQDMMDAMKVLQSLDKKTAMADADNPLASMMDSGGNTELSYAYDGKVFKRTLKVIDPKLQEMAKDTTGMLQMMFGGSNYTIKYHFPRRVKSVSNPDALYSEDRKTVTIPYSLVDYLEQPDKMSFEVVLDKK</sequence>
<dbReference type="OrthoDB" id="978531at2"/>
<keyword evidence="2" id="KW-1185">Reference proteome</keyword>
<dbReference type="RefSeq" id="WP_139149663.1">
    <property type="nucleotide sequence ID" value="NZ_FMVF01000012.1"/>
</dbReference>
<dbReference type="Proteomes" id="UP000199354">
    <property type="component" value="Unassembled WGS sequence"/>
</dbReference>